<dbReference type="EMBL" id="CP077365">
    <property type="protein sequence ID" value="QXB47669.1"/>
    <property type="molecule type" value="Genomic_DNA"/>
</dbReference>
<protein>
    <submittedName>
        <fullName evidence="1">Uncharacterized protein</fullName>
    </submittedName>
</protein>
<reference evidence="1 2" key="1">
    <citation type="submission" date="2021-06" db="EMBL/GenBank/DDBJ databases">
        <title>FDA dAtabase for Regulatory Grade micrObial Sequences (FDA-ARGOS): Supporting development and validation of Infectious Disease Dx tests.</title>
        <authorList>
            <person name="Sproer C."/>
            <person name="Gronow S."/>
            <person name="Severitt S."/>
            <person name="Schroder I."/>
            <person name="Tallon L."/>
            <person name="Sadzewicz L."/>
            <person name="Zhao X."/>
            <person name="Boylan J."/>
            <person name="Ott S."/>
            <person name="Bowen H."/>
            <person name="Vavikolanu K."/>
            <person name="Mehta A."/>
            <person name="Aluvathingal J."/>
            <person name="Nadendla S."/>
            <person name="Lowell S."/>
            <person name="Myers T."/>
            <person name="Yan Y."/>
        </authorList>
    </citation>
    <scope>NUCLEOTIDE SEQUENCE [LARGE SCALE GENOMIC DNA]</scope>
    <source>
        <strain evidence="1 2">FDAARGOS 1400</strain>
    </source>
</reference>
<name>A0ABX8L9B5_9GAMM</name>
<accession>A0ABX8L9B5</accession>
<keyword evidence="2" id="KW-1185">Reference proteome</keyword>
<dbReference type="RefSeq" id="WP_216985579.1">
    <property type="nucleotide sequence ID" value="NZ_CP077365.1"/>
</dbReference>
<evidence type="ECO:0000313" key="1">
    <source>
        <dbReference type="EMBL" id="QXB47669.1"/>
    </source>
</evidence>
<gene>
    <name evidence="1" type="ORF">I6L30_06620</name>
</gene>
<dbReference type="Proteomes" id="UP000683517">
    <property type="component" value="Chromosome"/>
</dbReference>
<proteinExistence type="predicted"/>
<sequence length="86" mass="10100">MKSKVYFIGGEYDGEEWDYPVKLGDIVPRIKRHPIGELYNTQEAQALDEIKYKAEVYSVIGDKRIFLVDPELPKDQALIKIEKYFF</sequence>
<organism evidence="1 2">
    <name type="scientific">Acinetobacter seifertii</name>
    <dbReference type="NCBI Taxonomy" id="1530123"/>
    <lineage>
        <taxon>Bacteria</taxon>
        <taxon>Pseudomonadati</taxon>
        <taxon>Pseudomonadota</taxon>
        <taxon>Gammaproteobacteria</taxon>
        <taxon>Moraxellales</taxon>
        <taxon>Moraxellaceae</taxon>
        <taxon>Acinetobacter</taxon>
        <taxon>Acinetobacter calcoaceticus/baumannii complex</taxon>
    </lineage>
</organism>
<evidence type="ECO:0000313" key="2">
    <source>
        <dbReference type="Proteomes" id="UP000683517"/>
    </source>
</evidence>